<keyword evidence="2" id="KW-1185">Reference proteome</keyword>
<evidence type="ECO:0000313" key="2">
    <source>
        <dbReference type="Proteomes" id="UP000287144"/>
    </source>
</evidence>
<protein>
    <submittedName>
        <fullName evidence="1">Uncharacterized protein</fullName>
    </submittedName>
</protein>
<gene>
    <name evidence="1" type="ORF">CEP52_009675</name>
</gene>
<name>A0A428TC66_9HYPO</name>
<accession>A0A428TC66</accession>
<evidence type="ECO:0000313" key="1">
    <source>
        <dbReference type="EMBL" id="RSL99607.1"/>
    </source>
</evidence>
<reference evidence="1 2" key="1">
    <citation type="submission" date="2017-06" db="EMBL/GenBank/DDBJ databases">
        <title>Comparative genomic analysis of Ambrosia Fusariam Clade fungi.</title>
        <authorList>
            <person name="Stajich J.E."/>
            <person name="Carrillo J."/>
            <person name="Kijimoto T."/>
            <person name="Eskalen A."/>
            <person name="O'Donnell K."/>
            <person name="Kasson M."/>
        </authorList>
    </citation>
    <scope>NUCLEOTIDE SEQUENCE [LARGE SCALE GENOMIC DNA]</scope>
    <source>
        <strain evidence="1 2">NRRL62579</strain>
    </source>
</reference>
<dbReference type="Proteomes" id="UP000287144">
    <property type="component" value="Unassembled WGS sequence"/>
</dbReference>
<sequence length="201" mass="23243">MLGGSRELMRDACLPAKGVGAIWSQDKGLEMDPIEYGHYAERLERGGPKYDGVNLHHLCSDASDAIWRVNGVFRDVLFEALIIGPSMAVEEIDPRTLPRFHEHLKDMEKLQWLLANATQQLDQVIYIARHVTENITESIVADETYSWKTALVRDFKAYREMQLLWETKDRMEDLLGLRHNLTVIESALEILFEEQRNVIYK</sequence>
<dbReference type="AlphaFoldDB" id="A0A428TC66"/>
<organism evidence="1 2">
    <name type="scientific">Fusarium oligoseptatum</name>
    <dbReference type="NCBI Taxonomy" id="2604345"/>
    <lineage>
        <taxon>Eukaryota</taxon>
        <taxon>Fungi</taxon>
        <taxon>Dikarya</taxon>
        <taxon>Ascomycota</taxon>
        <taxon>Pezizomycotina</taxon>
        <taxon>Sordariomycetes</taxon>
        <taxon>Hypocreomycetidae</taxon>
        <taxon>Hypocreales</taxon>
        <taxon>Nectriaceae</taxon>
        <taxon>Fusarium</taxon>
        <taxon>Fusarium solani species complex</taxon>
    </lineage>
</organism>
<comment type="caution">
    <text evidence="1">The sequence shown here is derived from an EMBL/GenBank/DDBJ whole genome shotgun (WGS) entry which is preliminary data.</text>
</comment>
<proteinExistence type="predicted"/>
<dbReference type="EMBL" id="NKCK01000103">
    <property type="protein sequence ID" value="RSL99607.1"/>
    <property type="molecule type" value="Genomic_DNA"/>
</dbReference>